<dbReference type="RefSeq" id="WP_131123324.1">
    <property type="nucleotide sequence ID" value="NZ_SIXH01000091.1"/>
</dbReference>
<comment type="caution">
    <text evidence="3">The sequence shown here is derived from an EMBL/GenBank/DDBJ whole genome shotgun (WGS) entry which is preliminary data.</text>
</comment>
<dbReference type="EMBL" id="SIXH01000091">
    <property type="protein sequence ID" value="TBO59229.1"/>
    <property type="molecule type" value="Genomic_DNA"/>
</dbReference>
<feature type="transmembrane region" description="Helical" evidence="2">
    <location>
        <begin position="216"/>
        <end position="237"/>
    </location>
</feature>
<organism evidence="3 4">
    <name type="scientific">Streptomyces kasugaensis</name>
    <dbReference type="NCBI Taxonomy" id="1946"/>
    <lineage>
        <taxon>Bacteria</taxon>
        <taxon>Bacillati</taxon>
        <taxon>Actinomycetota</taxon>
        <taxon>Actinomycetes</taxon>
        <taxon>Kitasatosporales</taxon>
        <taxon>Streptomycetaceae</taxon>
        <taxon>Streptomyces</taxon>
    </lineage>
</organism>
<accession>A0A4Q9HXD6</accession>
<keyword evidence="2" id="KW-0812">Transmembrane</keyword>
<feature type="transmembrane region" description="Helical" evidence="2">
    <location>
        <begin position="249"/>
        <end position="270"/>
    </location>
</feature>
<keyword evidence="2" id="KW-1133">Transmembrane helix</keyword>
<reference evidence="3 4" key="1">
    <citation type="submission" date="2019-02" db="EMBL/GenBank/DDBJ databases">
        <title>Draft Genome Sequence of Streptomyces sp. AM-2504, identified by 16S rRNA comparative analysis as a Streptomyces Kasugaensis strain.</title>
        <authorList>
            <person name="Napolioni V."/>
            <person name="Giuliodori A.M."/>
            <person name="Spurio R."/>
            <person name="Fabbretti A."/>
        </authorList>
    </citation>
    <scope>NUCLEOTIDE SEQUENCE [LARGE SCALE GENOMIC DNA]</scope>
    <source>
        <strain evidence="3 4">AM-2504</strain>
    </source>
</reference>
<dbReference type="Proteomes" id="UP000292452">
    <property type="component" value="Unassembled WGS sequence"/>
</dbReference>
<dbReference type="AlphaFoldDB" id="A0A4Q9HXD6"/>
<keyword evidence="4" id="KW-1185">Reference proteome</keyword>
<evidence type="ECO:0000256" key="2">
    <source>
        <dbReference type="SAM" id="Phobius"/>
    </source>
</evidence>
<gene>
    <name evidence="3" type="ORF">EYS09_13135</name>
</gene>
<feature type="transmembrane region" description="Helical" evidence="2">
    <location>
        <begin position="44"/>
        <end position="65"/>
    </location>
</feature>
<name>A0A4Q9HXD6_STRKA</name>
<sequence>MSDQRGDPVPPGDPASHGDPVPHGAHGRPPTWPRRWAAAKKSPFLPAVVLIFILAAAAGLFAGSYTYTMANPTPRHIPTAVVGSGDTARQKAFADGMEQALNASLRLTLYPTYGEARRAVEEQQEFAVLRSRGDGVELDVAGASGASVAQLLAETGPKVGKEVGVPVTVRDIKPLQQGDPRGLALFYISLAAVIVGFVGAIQLSVHAARLRPAERIACTVVYALLGAFAIVAVVDWWLGALRLPFVESWLILALTMFTTGMVFTMFNTLMGRWAMLPTWGLMVLLGNPSSGGAVSWPLLPSALGFIGRWLPPGASVNAQHTAVYFRGSQHLFPFLVLGAWAVVSCTVFWVLRHRHPGGREPASAHAAPTA</sequence>
<feature type="region of interest" description="Disordered" evidence="1">
    <location>
        <begin position="1"/>
        <end position="33"/>
    </location>
</feature>
<keyword evidence="2" id="KW-0472">Membrane</keyword>
<evidence type="ECO:0000313" key="3">
    <source>
        <dbReference type="EMBL" id="TBO59229.1"/>
    </source>
</evidence>
<feature type="transmembrane region" description="Helical" evidence="2">
    <location>
        <begin position="330"/>
        <end position="351"/>
    </location>
</feature>
<evidence type="ECO:0000313" key="4">
    <source>
        <dbReference type="Proteomes" id="UP000292452"/>
    </source>
</evidence>
<proteinExistence type="predicted"/>
<evidence type="ECO:0000256" key="1">
    <source>
        <dbReference type="SAM" id="MobiDB-lite"/>
    </source>
</evidence>
<feature type="transmembrane region" description="Helical" evidence="2">
    <location>
        <begin position="184"/>
        <end position="204"/>
    </location>
</feature>
<protein>
    <submittedName>
        <fullName evidence="3">ABC transporter permease</fullName>
    </submittedName>
</protein>